<organism evidence="1 2">
    <name type="scientific">Clunio marinus</name>
    <dbReference type="NCBI Taxonomy" id="568069"/>
    <lineage>
        <taxon>Eukaryota</taxon>
        <taxon>Metazoa</taxon>
        <taxon>Ecdysozoa</taxon>
        <taxon>Arthropoda</taxon>
        <taxon>Hexapoda</taxon>
        <taxon>Insecta</taxon>
        <taxon>Pterygota</taxon>
        <taxon>Neoptera</taxon>
        <taxon>Endopterygota</taxon>
        <taxon>Diptera</taxon>
        <taxon>Nematocera</taxon>
        <taxon>Chironomoidea</taxon>
        <taxon>Chironomidae</taxon>
        <taxon>Clunio</taxon>
    </lineage>
</organism>
<dbReference type="Proteomes" id="UP000183832">
    <property type="component" value="Unassembled WGS sequence"/>
</dbReference>
<dbReference type="AlphaFoldDB" id="A0A1J1IBH3"/>
<gene>
    <name evidence="1" type="ORF">CLUMA_CG010466</name>
</gene>
<protein>
    <submittedName>
        <fullName evidence="1">CLUMA_CG010466, isoform A</fullName>
    </submittedName>
</protein>
<reference evidence="1 2" key="1">
    <citation type="submission" date="2015-04" db="EMBL/GenBank/DDBJ databases">
        <authorList>
            <person name="Syromyatnikov M.Y."/>
            <person name="Popov V.N."/>
        </authorList>
    </citation>
    <scope>NUCLEOTIDE SEQUENCE [LARGE SCALE GENOMIC DNA]</scope>
</reference>
<accession>A0A1J1IBH3</accession>
<sequence length="128" mass="14760">MKERKKTPLHVQKSSIRTVEMIFGVESFPFVVSKAADYTFDVDTQYTLSIFSLHFILIPALISPTPTPSPHRLEIQNPLSYTTFDTVWVVSLFPIQMTTELYKNGLKGKRNDIDGMRLMKMKCFQPQD</sequence>
<evidence type="ECO:0000313" key="2">
    <source>
        <dbReference type="Proteomes" id="UP000183832"/>
    </source>
</evidence>
<name>A0A1J1IBH3_9DIPT</name>
<evidence type="ECO:0000313" key="1">
    <source>
        <dbReference type="EMBL" id="CRK97090.1"/>
    </source>
</evidence>
<proteinExistence type="predicted"/>
<dbReference type="EMBL" id="CVRI01000046">
    <property type="protein sequence ID" value="CRK97090.1"/>
    <property type="molecule type" value="Genomic_DNA"/>
</dbReference>
<keyword evidence="2" id="KW-1185">Reference proteome</keyword>